<protein>
    <submittedName>
        <fullName evidence="1">Uncharacterized protein</fullName>
    </submittedName>
</protein>
<gene>
    <name evidence="1" type="ORF">D7D50_00175</name>
</gene>
<proteinExistence type="predicted"/>
<organism evidence="1 2">
    <name type="scientific">Streptococcus koreensis</name>
    <dbReference type="NCBI Taxonomy" id="2382163"/>
    <lineage>
        <taxon>Bacteria</taxon>
        <taxon>Bacillati</taxon>
        <taxon>Bacillota</taxon>
        <taxon>Bacilli</taxon>
        <taxon>Lactobacillales</taxon>
        <taxon>Streptococcaceae</taxon>
        <taxon>Streptococcus</taxon>
    </lineage>
</organism>
<dbReference type="EMBL" id="CP032620">
    <property type="protein sequence ID" value="AYF93166.1"/>
    <property type="molecule type" value="Genomic_DNA"/>
</dbReference>
<accession>A0ABM6Z6S6</accession>
<dbReference type="Proteomes" id="UP000277293">
    <property type="component" value="Chromosome"/>
</dbReference>
<name>A0ABM6Z6S6_9STRE</name>
<keyword evidence="2" id="KW-1185">Reference proteome</keyword>
<sequence>MMFIAFLLQFVHLLFYPFLDNLKSLKTAKEATPYKNDLFPFFHKKVAMILHHNDSISGVKISSLF</sequence>
<evidence type="ECO:0000313" key="2">
    <source>
        <dbReference type="Proteomes" id="UP000277293"/>
    </source>
</evidence>
<evidence type="ECO:0000313" key="1">
    <source>
        <dbReference type="EMBL" id="AYF93166.1"/>
    </source>
</evidence>
<reference evidence="2" key="1">
    <citation type="submission" date="2018-09" db="EMBL/GenBank/DDBJ databases">
        <title>Complete genome sequence of Streptococcus sp. KCOM 2890 (=JS71).</title>
        <authorList>
            <person name="Kook J.-K."/>
            <person name="Park S.-N."/>
            <person name="Lim Y.K."/>
        </authorList>
    </citation>
    <scope>NUCLEOTIDE SEQUENCE [LARGE SCALE GENOMIC DNA]</scope>
    <source>
        <strain evidence="2">JS71</strain>
    </source>
</reference>